<dbReference type="SUPFAM" id="SSF53213">
    <property type="entry name" value="LigB-like"/>
    <property type="match status" value="1"/>
</dbReference>
<name>A0A2T2XLC6_9FIRM</name>
<dbReference type="AlphaFoldDB" id="A0A2T2XLC6"/>
<dbReference type="Proteomes" id="UP000242972">
    <property type="component" value="Unassembled WGS sequence"/>
</dbReference>
<keyword evidence="1" id="KW-0560">Oxidoreductase</keyword>
<dbReference type="Pfam" id="PF02900">
    <property type="entry name" value="LigB"/>
    <property type="match status" value="1"/>
</dbReference>
<dbReference type="GO" id="GO:0008198">
    <property type="term" value="F:ferrous iron binding"/>
    <property type="evidence" value="ECO:0007669"/>
    <property type="project" value="InterPro"/>
</dbReference>
<dbReference type="EMBL" id="PXYW01000002">
    <property type="protein sequence ID" value="PSR35287.1"/>
    <property type="molecule type" value="Genomic_DNA"/>
</dbReference>
<reference evidence="3 4" key="1">
    <citation type="journal article" date="2014" name="BMC Genomics">
        <title>Comparison of environmental and isolate Sulfobacillus genomes reveals diverse carbon, sulfur, nitrogen, and hydrogen metabolisms.</title>
        <authorList>
            <person name="Justice N.B."/>
            <person name="Norman A."/>
            <person name="Brown C.T."/>
            <person name="Singh A."/>
            <person name="Thomas B.C."/>
            <person name="Banfield J.F."/>
        </authorList>
    </citation>
    <scope>NUCLEOTIDE SEQUENCE [LARGE SCALE GENOMIC DNA]</scope>
    <source>
        <strain evidence="3">AMDSBA4</strain>
    </source>
</reference>
<evidence type="ECO:0000256" key="1">
    <source>
        <dbReference type="ARBA" id="ARBA00023002"/>
    </source>
</evidence>
<dbReference type="PANTHER" id="PTHR30096:SF0">
    <property type="entry name" value="4,5-DOPA DIOXYGENASE EXTRADIOL-LIKE PROTEIN"/>
    <property type="match status" value="1"/>
</dbReference>
<sequence length="272" mass="29734">MVMIVRGLFVPNTPTLLDVTPRPDGFPAHSLTISALASIGTNWRALDLDAIAVISPHFFSHDVIPFTGESAIPQIYDLDGFPDTFYAIRYPAIGAEDLARELQAQADDHRIPLQSVHGWGLDHGAWAPLSRMFATPPCPILAIGHGWKVTLDTHQTAGHLLAEAARHLRLGVIATGSLYHRLDRWTGHEQPVPKLADHAFHILLNLLLKGDFTAALQLDAHLTKELAPEGDLKTLAILIGALTNVTCEIHDWAEESEFGAVSLSTLEFIPKL</sequence>
<dbReference type="PANTHER" id="PTHR30096">
    <property type="entry name" value="4,5-DOPA DIOXYGENASE EXTRADIOL-LIKE PROTEIN"/>
    <property type="match status" value="1"/>
</dbReference>
<evidence type="ECO:0000259" key="2">
    <source>
        <dbReference type="Pfam" id="PF02900"/>
    </source>
</evidence>
<accession>A0A2T2XLC6</accession>
<dbReference type="Gene3D" id="3.40.830.10">
    <property type="entry name" value="LigB-like"/>
    <property type="match status" value="1"/>
</dbReference>
<evidence type="ECO:0000313" key="4">
    <source>
        <dbReference type="Proteomes" id="UP000242972"/>
    </source>
</evidence>
<dbReference type="GO" id="GO:0016702">
    <property type="term" value="F:oxidoreductase activity, acting on single donors with incorporation of molecular oxygen, incorporation of two atoms of oxygen"/>
    <property type="evidence" value="ECO:0007669"/>
    <property type="project" value="UniProtKB-ARBA"/>
</dbReference>
<protein>
    <recommendedName>
        <fullName evidence="2">Extradiol ring-cleavage dioxygenase class III enzyme subunit B domain-containing protein</fullName>
    </recommendedName>
</protein>
<evidence type="ECO:0000313" key="3">
    <source>
        <dbReference type="EMBL" id="PSR35287.1"/>
    </source>
</evidence>
<organism evidence="3 4">
    <name type="scientific">Sulfobacillus benefaciens</name>
    <dbReference type="NCBI Taxonomy" id="453960"/>
    <lineage>
        <taxon>Bacteria</taxon>
        <taxon>Bacillati</taxon>
        <taxon>Bacillota</taxon>
        <taxon>Clostridia</taxon>
        <taxon>Eubacteriales</taxon>
        <taxon>Clostridiales Family XVII. Incertae Sedis</taxon>
        <taxon>Sulfobacillus</taxon>
    </lineage>
</organism>
<proteinExistence type="predicted"/>
<dbReference type="InterPro" id="IPR004183">
    <property type="entry name" value="Xdiol_dOase_suB"/>
</dbReference>
<comment type="caution">
    <text evidence="3">The sequence shown here is derived from an EMBL/GenBank/DDBJ whole genome shotgun (WGS) entry which is preliminary data.</text>
</comment>
<feature type="domain" description="Extradiol ring-cleavage dioxygenase class III enzyme subunit B" evidence="2">
    <location>
        <begin position="31"/>
        <end position="244"/>
    </location>
</feature>
<gene>
    <name evidence="3" type="ORF">C7B46_01060</name>
</gene>